<dbReference type="PANTHER" id="PTHR10438">
    <property type="entry name" value="THIOREDOXIN"/>
    <property type="match status" value="1"/>
</dbReference>
<dbReference type="CDD" id="cd02947">
    <property type="entry name" value="TRX_family"/>
    <property type="match status" value="1"/>
</dbReference>
<dbReference type="PROSITE" id="PS51352">
    <property type="entry name" value="THIOREDOXIN_2"/>
    <property type="match status" value="1"/>
</dbReference>
<accession>A0A1S1NUR6</accession>
<evidence type="ECO:0000313" key="1">
    <source>
        <dbReference type="EMBL" id="QEL12332.1"/>
    </source>
</evidence>
<organism evidence="1 2">
    <name type="scientific">Kushneria phosphatilytica</name>
    <dbReference type="NCBI Taxonomy" id="657387"/>
    <lineage>
        <taxon>Bacteria</taxon>
        <taxon>Pseudomonadati</taxon>
        <taxon>Pseudomonadota</taxon>
        <taxon>Gammaproteobacteria</taxon>
        <taxon>Oceanospirillales</taxon>
        <taxon>Halomonadaceae</taxon>
        <taxon>Kushneria</taxon>
    </lineage>
</organism>
<dbReference type="EMBL" id="CP043420">
    <property type="protein sequence ID" value="QEL12332.1"/>
    <property type="molecule type" value="Genomic_DNA"/>
</dbReference>
<dbReference type="KEGG" id="kuy:FY550_15105"/>
<dbReference type="PANTHER" id="PTHR10438:SF468">
    <property type="entry name" value="THIOREDOXIN-1-RELATED"/>
    <property type="match status" value="1"/>
</dbReference>
<reference evidence="1 2" key="1">
    <citation type="submission" date="2019-08" db="EMBL/GenBank/DDBJ databases">
        <title>Complete genome sequence of Kushneria sp. YCWA18, a halophilic phosphate-solubilizing bacterium isolated from Daqiao saltern in China.</title>
        <authorList>
            <person name="Du G.-X."/>
            <person name="Qu L.-Y."/>
        </authorList>
    </citation>
    <scope>NUCLEOTIDE SEQUENCE [LARGE SCALE GENOMIC DNA]</scope>
    <source>
        <strain evidence="1 2">YCWA18</strain>
    </source>
</reference>
<dbReference type="Proteomes" id="UP000322553">
    <property type="component" value="Chromosome"/>
</dbReference>
<gene>
    <name evidence="1" type="ORF">FY550_15105</name>
</gene>
<dbReference type="SUPFAM" id="SSF52833">
    <property type="entry name" value="Thioredoxin-like"/>
    <property type="match status" value="1"/>
</dbReference>
<sequence>MQTLTLTTPDEFDALLAEHELVLVDFFKNNCPGCKMLDMALKRFAASETAEGVTLVKVQLEVVGEDFFHQHGLRQTPTLLLFRNGEEVGRLAGFNAPEKIEALVASNLVSSEV</sequence>
<keyword evidence="2" id="KW-1185">Reference proteome</keyword>
<evidence type="ECO:0000313" key="2">
    <source>
        <dbReference type="Proteomes" id="UP000322553"/>
    </source>
</evidence>
<dbReference type="InterPro" id="IPR013766">
    <property type="entry name" value="Thioredoxin_domain"/>
</dbReference>
<dbReference type="Pfam" id="PF00085">
    <property type="entry name" value="Thioredoxin"/>
    <property type="match status" value="1"/>
</dbReference>
<dbReference type="AlphaFoldDB" id="A0A1S1NUR6"/>
<dbReference type="InterPro" id="IPR050620">
    <property type="entry name" value="Thioredoxin_H-type-like"/>
</dbReference>
<name>A0A1S1NUR6_9GAMM</name>
<dbReference type="OrthoDB" id="32134at2"/>
<proteinExistence type="predicted"/>
<dbReference type="STRING" id="657387.BH688_11280"/>
<dbReference type="Gene3D" id="3.40.30.10">
    <property type="entry name" value="Glutaredoxin"/>
    <property type="match status" value="1"/>
</dbReference>
<protein>
    <submittedName>
        <fullName evidence="1">Thioredoxin family protein</fullName>
    </submittedName>
</protein>
<dbReference type="InterPro" id="IPR036249">
    <property type="entry name" value="Thioredoxin-like_sf"/>
</dbReference>
<dbReference type="RefSeq" id="WP_070979594.1">
    <property type="nucleotide sequence ID" value="NZ_CP043420.1"/>
</dbReference>